<keyword evidence="4" id="KW-1185">Reference proteome</keyword>
<dbReference type="Proteomes" id="UP000193642">
    <property type="component" value="Unassembled WGS sequence"/>
</dbReference>
<dbReference type="EMBL" id="MCGO01000009">
    <property type="protein sequence ID" value="ORY49418.1"/>
    <property type="molecule type" value="Genomic_DNA"/>
</dbReference>
<protein>
    <submittedName>
        <fullName evidence="3">Uncharacterized protein</fullName>
    </submittedName>
</protein>
<keyword evidence="1" id="KW-0175">Coiled coil</keyword>
<accession>A0A1Y2CQV9</accession>
<dbReference type="AlphaFoldDB" id="A0A1Y2CQV9"/>
<name>A0A1Y2CQV9_9FUNG</name>
<comment type="caution">
    <text evidence="3">The sequence shown here is derived from an EMBL/GenBank/DDBJ whole genome shotgun (WGS) entry which is preliminary data.</text>
</comment>
<dbReference type="STRING" id="329046.A0A1Y2CQV9"/>
<feature type="region of interest" description="Disordered" evidence="2">
    <location>
        <begin position="56"/>
        <end position="103"/>
    </location>
</feature>
<feature type="compositionally biased region" description="Polar residues" evidence="2">
    <location>
        <begin position="58"/>
        <end position="82"/>
    </location>
</feature>
<evidence type="ECO:0000256" key="2">
    <source>
        <dbReference type="SAM" id="MobiDB-lite"/>
    </source>
</evidence>
<feature type="coiled-coil region" evidence="1">
    <location>
        <begin position="205"/>
        <end position="239"/>
    </location>
</feature>
<organism evidence="3 4">
    <name type="scientific">Rhizoclosmatium globosum</name>
    <dbReference type="NCBI Taxonomy" id="329046"/>
    <lineage>
        <taxon>Eukaryota</taxon>
        <taxon>Fungi</taxon>
        <taxon>Fungi incertae sedis</taxon>
        <taxon>Chytridiomycota</taxon>
        <taxon>Chytridiomycota incertae sedis</taxon>
        <taxon>Chytridiomycetes</taxon>
        <taxon>Chytridiales</taxon>
        <taxon>Chytriomycetaceae</taxon>
        <taxon>Rhizoclosmatium</taxon>
    </lineage>
</organism>
<gene>
    <name evidence="3" type="ORF">BCR33DRAFT_582213</name>
</gene>
<evidence type="ECO:0000256" key="1">
    <source>
        <dbReference type="SAM" id="Coils"/>
    </source>
</evidence>
<reference evidence="3 4" key="1">
    <citation type="submission" date="2016-07" db="EMBL/GenBank/DDBJ databases">
        <title>Pervasive Adenine N6-methylation of Active Genes in Fungi.</title>
        <authorList>
            <consortium name="DOE Joint Genome Institute"/>
            <person name="Mondo S.J."/>
            <person name="Dannebaum R.O."/>
            <person name="Kuo R.C."/>
            <person name="Labutti K."/>
            <person name="Haridas S."/>
            <person name="Kuo A."/>
            <person name="Salamov A."/>
            <person name="Ahrendt S.R."/>
            <person name="Lipzen A."/>
            <person name="Sullivan W."/>
            <person name="Andreopoulos W.B."/>
            <person name="Clum A."/>
            <person name="Lindquist E."/>
            <person name="Daum C."/>
            <person name="Ramamoorthy G.K."/>
            <person name="Gryganskyi A."/>
            <person name="Culley D."/>
            <person name="Magnuson J.K."/>
            <person name="James T.Y."/>
            <person name="O'Malley M.A."/>
            <person name="Stajich J.E."/>
            <person name="Spatafora J.W."/>
            <person name="Visel A."/>
            <person name="Grigoriev I.V."/>
        </authorList>
    </citation>
    <scope>NUCLEOTIDE SEQUENCE [LARGE SCALE GENOMIC DNA]</scope>
    <source>
        <strain evidence="3 4">JEL800</strain>
    </source>
</reference>
<evidence type="ECO:0000313" key="4">
    <source>
        <dbReference type="Proteomes" id="UP000193642"/>
    </source>
</evidence>
<feature type="coiled-coil region" evidence="1">
    <location>
        <begin position="116"/>
        <end position="157"/>
    </location>
</feature>
<dbReference type="OrthoDB" id="5547502at2759"/>
<proteinExistence type="predicted"/>
<evidence type="ECO:0000313" key="3">
    <source>
        <dbReference type="EMBL" id="ORY49418.1"/>
    </source>
</evidence>
<sequence>MEKEDSDFLHLLFRENNELRLKFNTAQRELYNKTIQNEAAEEEIRQLKLKVELATGAPVSSTPDRSSTAATGSRPQTTTSSKRPVKGTPESAPPPPTTAPAPHVTTKELESALFALERKSNELKLLTEDYNNLKTSLEDQMAVAANLRKDIAEQKIETNELRNFKTNAMKELEALQSKMEEKTPVDASELKIEIEIKDGIISNMKKQAIEIATDADRKNNELQNQLQGVEALIEGIRKEYEEFIEITKLETESFRTSQLNEYNELKSAFEGMKLNHYEEKKRLSGDYGTLLHAMQAQFEEYRSATEYMFSGEISKLEEELSIQAMKYEQEIMYVIQAKDKFYADMMVSKDAKIMNLIEGSDLQTLMQKHELDIENLRKDHAREIEMVKSDQESEQKNLISLLQRQNVSLESKCEKLQAHLKTLEMRIRELMGTIEAKIKIINDREEQRLKLETEYEGKLAECHAQILALGHEKEHLRHKVIRLNLNAKGEGGNSIENMIKRITRETTDLHVEFEQLSIRYDSLIAENQVLVKRLKEREKFADFMEKEVARRTEEYLSMTNTFEEFLLSRARINKKERAKRLPKLNEPGSAEKRPE</sequence>
<feature type="coiled-coil region" evidence="1">
    <location>
        <begin position="366"/>
        <end position="433"/>
    </location>
</feature>